<dbReference type="AlphaFoldDB" id="A0A830H777"/>
<dbReference type="PROSITE" id="PS51257">
    <property type="entry name" value="PROKAR_LIPOPROTEIN"/>
    <property type="match status" value="1"/>
</dbReference>
<accession>A0A830H777</accession>
<dbReference type="InterPro" id="IPR018247">
    <property type="entry name" value="EF_Hand_1_Ca_BS"/>
</dbReference>
<evidence type="ECO:0000256" key="1">
    <source>
        <dbReference type="SAM" id="SignalP"/>
    </source>
</evidence>
<sequence>MEKLQILALVFTLSCRAALAFKGPMVTTTELKGTDGFGKNLLDGTSDNLVKGKLANVLSSEPQLKHTIEHTNYAKVHEEMSKLSSMLDAGGDVAAAAIDHLARETDTDVRGHEQLREDDMGRKIEAKSNAAMLRKLSLFYYDYVDPKKCRPEAAQAALEISNKHNPNDAYGHWLLGASLAAQHNWRDSMTHFRLSEHIRVQALSRKQNDNEQQYTPPPQSYGTACDTSWENIMNWPVTSDDNNRTTLTWPSHLHVTVVHRDDAAAVDAAFAQENGTHWQVVRDDGALVGDLPDTTRVPPRYSPTKTLEVVFRGDVYVREHNGIVYDNLCHVYSSPMENLFGLQRGIEFLRGHGHDDYFDDCQSIPLDVPVIHALNGLSENYYHWMGETLPQLIYLLSSAAKEGSAEPMVLVAKYPHVEQTMALLGIPEERVLYYSAPVVKQEEEEEEEEEKEVAPLGSCLHFPSGLRLVDFVEQRRTHTIPTSSHFVRSFSKTCDASTPANAASDSDLYYYVDVEDDVSASGKKKRREYLKSGRSAIAEIGPHPAATMRVTPPWLLQEAREALWSRLDRHDNDDDDDLDAAEILLVMRNEPDGVRNMVGGKYLEELMKRAVKRVFGSDAPTVRTVDPGELTVKEQGRLFRAARLVVAPHGAALANLMFAARGATFMVMPLADDDGLAAQNQVYTHLAASLGVNMLLFPSLGTDFFGKFKVTKEGVKPLIIRLMRVLQGWRESAESCEA</sequence>
<protein>
    <recommendedName>
        <fullName evidence="2">Glycosyltransferase 61 catalytic domain-containing protein</fullName>
    </recommendedName>
</protein>
<feature type="signal peptide" evidence="1">
    <location>
        <begin position="1"/>
        <end position="20"/>
    </location>
</feature>
<dbReference type="OrthoDB" id="2102136at2759"/>
<dbReference type="Proteomes" id="UP000660262">
    <property type="component" value="Unassembled WGS sequence"/>
</dbReference>
<dbReference type="InterPro" id="IPR049625">
    <property type="entry name" value="Glyco_transf_61_cat"/>
</dbReference>
<dbReference type="Pfam" id="PF04577">
    <property type="entry name" value="Glyco_transf_61"/>
    <property type="match status" value="1"/>
</dbReference>
<keyword evidence="1" id="KW-0732">Signal</keyword>
<dbReference type="PROSITE" id="PS00018">
    <property type="entry name" value="EF_HAND_1"/>
    <property type="match status" value="1"/>
</dbReference>
<comment type="caution">
    <text evidence="3">The sequence shown here is derived from an EMBL/GenBank/DDBJ whole genome shotgun (WGS) entry which is preliminary data.</text>
</comment>
<reference evidence="3" key="1">
    <citation type="submission" date="2020-10" db="EMBL/GenBank/DDBJ databases">
        <title>Unveiling of a novel bifunctional photoreceptor, Dualchrome1, isolated from a cosmopolitan green alga.</title>
        <authorList>
            <person name="Suzuki S."/>
            <person name="Kawachi M."/>
        </authorList>
    </citation>
    <scope>NUCLEOTIDE SEQUENCE</scope>
    <source>
        <strain evidence="3">NIES 2893</strain>
    </source>
</reference>
<evidence type="ECO:0000313" key="4">
    <source>
        <dbReference type="Proteomes" id="UP000660262"/>
    </source>
</evidence>
<name>A0A830H777_9CHLO</name>
<dbReference type="EMBL" id="BNJQ01000004">
    <property type="protein sequence ID" value="GHP02914.1"/>
    <property type="molecule type" value="Genomic_DNA"/>
</dbReference>
<evidence type="ECO:0000313" key="3">
    <source>
        <dbReference type="EMBL" id="GHP02914.1"/>
    </source>
</evidence>
<dbReference type="GO" id="GO:0016757">
    <property type="term" value="F:glycosyltransferase activity"/>
    <property type="evidence" value="ECO:0007669"/>
    <property type="project" value="InterPro"/>
</dbReference>
<proteinExistence type="predicted"/>
<keyword evidence="4" id="KW-1185">Reference proteome</keyword>
<evidence type="ECO:0000259" key="2">
    <source>
        <dbReference type="Pfam" id="PF04577"/>
    </source>
</evidence>
<gene>
    <name evidence="3" type="ORF">PPROV_000166900</name>
</gene>
<feature type="chain" id="PRO_5033040613" description="Glycosyltransferase 61 catalytic domain-containing protein" evidence="1">
    <location>
        <begin position="21"/>
        <end position="738"/>
    </location>
</feature>
<organism evidence="3 4">
    <name type="scientific">Pycnococcus provasolii</name>
    <dbReference type="NCBI Taxonomy" id="41880"/>
    <lineage>
        <taxon>Eukaryota</taxon>
        <taxon>Viridiplantae</taxon>
        <taxon>Chlorophyta</taxon>
        <taxon>Pseudoscourfieldiophyceae</taxon>
        <taxon>Pseudoscourfieldiales</taxon>
        <taxon>Pycnococcaceae</taxon>
        <taxon>Pycnococcus</taxon>
    </lineage>
</organism>
<feature type="domain" description="Glycosyltransferase 61 catalytic" evidence="2">
    <location>
        <begin position="381"/>
        <end position="665"/>
    </location>
</feature>